<accession>A0A7W6BPJ7</accession>
<keyword evidence="7" id="KW-1185">Reference proteome</keyword>
<feature type="binding site" evidence="5">
    <location>
        <position position="123"/>
    </location>
    <ligand>
        <name>substrate</name>
    </ligand>
</feature>
<evidence type="ECO:0000313" key="7">
    <source>
        <dbReference type="Proteomes" id="UP000571950"/>
    </source>
</evidence>
<keyword evidence="6" id="KW-0456">Lyase</keyword>
<dbReference type="EMBL" id="JACIDT010000011">
    <property type="protein sequence ID" value="MBB3927397.1"/>
    <property type="molecule type" value="Genomic_DNA"/>
</dbReference>
<dbReference type="Gene3D" id="3.50.30.40">
    <property type="entry name" value="Ribonuclease E inhibitor RraA/RraA-like"/>
    <property type="match status" value="1"/>
</dbReference>
<proteinExistence type="predicted"/>
<evidence type="ECO:0000256" key="3">
    <source>
        <dbReference type="ARBA" id="ARBA00029596"/>
    </source>
</evidence>
<dbReference type="InterPro" id="IPR036704">
    <property type="entry name" value="RraA/RraA-like_sf"/>
</dbReference>
<dbReference type="Pfam" id="PF03737">
    <property type="entry name" value="RraA-like"/>
    <property type="match status" value="1"/>
</dbReference>
<dbReference type="SUPFAM" id="SSF89562">
    <property type="entry name" value="RraA-like"/>
    <property type="match status" value="1"/>
</dbReference>
<dbReference type="GO" id="GO:0046872">
    <property type="term" value="F:metal ion binding"/>
    <property type="evidence" value="ECO:0007669"/>
    <property type="project" value="UniProtKB-KW"/>
</dbReference>
<comment type="cofactor">
    <cofactor evidence="1">
        <name>a divalent metal cation</name>
        <dbReference type="ChEBI" id="CHEBI:60240"/>
    </cofactor>
</comment>
<dbReference type="PANTHER" id="PTHR33254">
    <property type="entry name" value="4-HYDROXY-4-METHYL-2-OXOGLUTARATE ALDOLASE 3-RELATED"/>
    <property type="match status" value="1"/>
</dbReference>
<evidence type="ECO:0000256" key="1">
    <source>
        <dbReference type="ARBA" id="ARBA00001968"/>
    </source>
</evidence>
<evidence type="ECO:0000256" key="5">
    <source>
        <dbReference type="PIRSR" id="PIRSR605493-1"/>
    </source>
</evidence>
<dbReference type="PANTHER" id="PTHR33254:SF4">
    <property type="entry name" value="4-HYDROXY-4-METHYL-2-OXOGLUTARATE ALDOLASE 3-RELATED"/>
    <property type="match status" value="1"/>
</dbReference>
<feature type="binding site" evidence="5">
    <location>
        <position position="124"/>
    </location>
    <ligand>
        <name>Mg(2+)</name>
        <dbReference type="ChEBI" id="CHEBI:18420"/>
    </ligand>
</feature>
<evidence type="ECO:0000256" key="4">
    <source>
        <dbReference type="ARBA" id="ARBA00030169"/>
    </source>
</evidence>
<sequence length="221" mass="23343">MAGIDPTSRIRADGFDRVAPDLVERARALSAATVHEAGGKIGVMPPQIKPVHPHFRVCGPALTVHSPPGDNLWLHHAICAARPGDVLVVHCNGAFDHGYWGEVMSTAAKARGLGGLVIDGGVRDYLLLGEVGFPVFARGQCIRGTGKDRDAIGWINAPLLFGSLVVHPGDLVIGDNDGVVIVPQARAGEVILASERRDADELAICARLMAGETTLDIYGLR</sequence>
<keyword evidence="5" id="KW-0479">Metal-binding</keyword>
<dbReference type="AlphaFoldDB" id="A0A7W6BPJ7"/>
<comment type="caution">
    <text evidence="6">The sequence shown here is derived from an EMBL/GenBank/DDBJ whole genome shotgun (WGS) entry which is preliminary data.</text>
</comment>
<comment type="cofactor">
    <cofactor evidence="5">
        <name>Mg(2+)</name>
        <dbReference type="ChEBI" id="CHEBI:18420"/>
    </cofactor>
</comment>
<dbReference type="CDD" id="cd16841">
    <property type="entry name" value="RraA_family"/>
    <property type="match status" value="1"/>
</dbReference>
<dbReference type="Proteomes" id="UP000571950">
    <property type="component" value="Unassembled WGS sequence"/>
</dbReference>
<gene>
    <name evidence="6" type="ORF">GGR43_003126</name>
</gene>
<reference evidence="6 7" key="1">
    <citation type="submission" date="2020-08" db="EMBL/GenBank/DDBJ databases">
        <title>Genomic Encyclopedia of Type Strains, Phase IV (KMG-IV): sequencing the most valuable type-strain genomes for metagenomic binning, comparative biology and taxonomic classification.</title>
        <authorList>
            <person name="Goeker M."/>
        </authorList>
    </citation>
    <scope>NUCLEOTIDE SEQUENCE [LARGE SCALE GENOMIC DNA]</scope>
    <source>
        <strain evidence="6 7">DSM 26189</strain>
    </source>
</reference>
<dbReference type="RefSeq" id="WP_188072891.1">
    <property type="nucleotide sequence ID" value="NZ_BSPS01000034.1"/>
</dbReference>
<evidence type="ECO:0000256" key="2">
    <source>
        <dbReference type="ARBA" id="ARBA00016549"/>
    </source>
</evidence>
<organism evidence="6 7">
    <name type="scientific">Sphingobium jiangsuense</name>
    <dbReference type="NCBI Taxonomy" id="870476"/>
    <lineage>
        <taxon>Bacteria</taxon>
        <taxon>Pseudomonadati</taxon>
        <taxon>Pseudomonadota</taxon>
        <taxon>Alphaproteobacteria</taxon>
        <taxon>Sphingomonadales</taxon>
        <taxon>Sphingomonadaceae</taxon>
        <taxon>Sphingobium</taxon>
    </lineage>
</organism>
<feature type="binding site" evidence="5">
    <location>
        <begin position="101"/>
        <end position="104"/>
    </location>
    <ligand>
        <name>substrate</name>
    </ligand>
</feature>
<protein>
    <recommendedName>
        <fullName evidence="2">Putative 4-hydroxy-4-methyl-2-oxoglutarate aldolase</fullName>
    </recommendedName>
    <alternativeName>
        <fullName evidence="3">Regulator of ribonuclease activity homolog</fullName>
    </alternativeName>
    <alternativeName>
        <fullName evidence="4">RraA-like protein</fullName>
    </alternativeName>
</protein>
<dbReference type="GO" id="GO:0016829">
    <property type="term" value="F:lyase activity"/>
    <property type="evidence" value="ECO:0007669"/>
    <property type="project" value="UniProtKB-KW"/>
</dbReference>
<dbReference type="NCBIfam" id="NF006731">
    <property type="entry name" value="PRK09262.1"/>
    <property type="match status" value="1"/>
</dbReference>
<keyword evidence="5" id="KW-0460">Magnesium</keyword>
<name>A0A7W6BPJ7_9SPHN</name>
<evidence type="ECO:0000313" key="6">
    <source>
        <dbReference type="EMBL" id="MBB3927397.1"/>
    </source>
</evidence>
<dbReference type="InterPro" id="IPR005493">
    <property type="entry name" value="RraA/RraA-like"/>
</dbReference>